<gene>
    <name evidence="1" type="ORF">V202x_47110</name>
</gene>
<organism evidence="1 2">
    <name type="scientific">Gimesia aquarii</name>
    <dbReference type="NCBI Taxonomy" id="2527964"/>
    <lineage>
        <taxon>Bacteria</taxon>
        <taxon>Pseudomonadati</taxon>
        <taxon>Planctomycetota</taxon>
        <taxon>Planctomycetia</taxon>
        <taxon>Planctomycetales</taxon>
        <taxon>Planctomycetaceae</taxon>
        <taxon>Gimesia</taxon>
    </lineage>
</organism>
<protein>
    <submittedName>
        <fullName evidence="1">Uncharacterized protein</fullName>
    </submittedName>
</protein>
<evidence type="ECO:0000313" key="1">
    <source>
        <dbReference type="EMBL" id="QDU11292.1"/>
    </source>
</evidence>
<reference evidence="1 2" key="1">
    <citation type="submission" date="2019-03" db="EMBL/GenBank/DDBJ databases">
        <title>Deep-cultivation of Planctomycetes and their phenomic and genomic characterization uncovers novel biology.</title>
        <authorList>
            <person name="Wiegand S."/>
            <person name="Jogler M."/>
            <person name="Boedeker C."/>
            <person name="Pinto D."/>
            <person name="Vollmers J."/>
            <person name="Rivas-Marin E."/>
            <person name="Kohn T."/>
            <person name="Peeters S.H."/>
            <person name="Heuer A."/>
            <person name="Rast P."/>
            <person name="Oberbeckmann S."/>
            <person name="Bunk B."/>
            <person name="Jeske O."/>
            <person name="Meyerdierks A."/>
            <person name="Storesund J.E."/>
            <person name="Kallscheuer N."/>
            <person name="Luecker S."/>
            <person name="Lage O.M."/>
            <person name="Pohl T."/>
            <person name="Merkel B.J."/>
            <person name="Hornburger P."/>
            <person name="Mueller R.-W."/>
            <person name="Bruemmer F."/>
            <person name="Labrenz M."/>
            <person name="Spormann A.M."/>
            <person name="Op den Camp H."/>
            <person name="Overmann J."/>
            <person name="Amann R."/>
            <person name="Jetten M.S.M."/>
            <person name="Mascher T."/>
            <person name="Medema M.H."/>
            <person name="Devos D.P."/>
            <person name="Kaster A.-K."/>
            <person name="Ovreas L."/>
            <person name="Rohde M."/>
            <person name="Galperin M.Y."/>
            <person name="Jogler C."/>
        </authorList>
    </citation>
    <scope>NUCLEOTIDE SEQUENCE [LARGE SCALE GENOMIC DNA]</scope>
    <source>
        <strain evidence="1 2">V202</strain>
    </source>
</reference>
<sequence length="217" mass="25014">MEDRRRSWLRHWYSIIDAEVGTDSSFDFEAAYDDPHSDFRMHFLTWDLSDDALHRCFEVLPVGRQMANRAIEMRSLNRADTPKLSEESAVDLFQTGLDAYSKFSDDPELKKPIRVRQVSWDDLNSATANTDRVAVLLEHIDWQIPTENSGVGSFLRETLYRLAHSYDVVDYIEWPLIGDTQSVEPYRSFAILAITDIYFPLLDEAGPVLFVTNNKTG</sequence>
<accession>A0A517X1C1</accession>
<proteinExistence type="predicted"/>
<dbReference type="AlphaFoldDB" id="A0A517X1C1"/>
<keyword evidence="2" id="KW-1185">Reference proteome</keyword>
<dbReference type="Proteomes" id="UP000318384">
    <property type="component" value="Chromosome"/>
</dbReference>
<dbReference type="EMBL" id="CP037422">
    <property type="protein sequence ID" value="QDU11292.1"/>
    <property type="molecule type" value="Genomic_DNA"/>
</dbReference>
<name>A0A517X1C1_9PLAN</name>
<evidence type="ECO:0000313" key="2">
    <source>
        <dbReference type="Proteomes" id="UP000318384"/>
    </source>
</evidence>